<comment type="caution">
    <text evidence="2">The sequence shown here is derived from an EMBL/GenBank/DDBJ whole genome shotgun (WGS) entry which is preliminary data.</text>
</comment>
<dbReference type="Proteomes" id="UP000782610">
    <property type="component" value="Unassembled WGS sequence"/>
</dbReference>
<accession>A0A933NYJ2</accession>
<organism evidence="2 3">
    <name type="scientific">Devosia nanyangense</name>
    <dbReference type="NCBI Taxonomy" id="1228055"/>
    <lineage>
        <taxon>Bacteria</taxon>
        <taxon>Pseudomonadati</taxon>
        <taxon>Pseudomonadota</taxon>
        <taxon>Alphaproteobacteria</taxon>
        <taxon>Hyphomicrobiales</taxon>
        <taxon>Devosiaceae</taxon>
        <taxon>Devosia</taxon>
    </lineage>
</organism>
<feature type="compositionally biased region" description="Polar residues" evidence="1">
    <location>
        <begin position="45"/>
        <end position="55"/>
    </location>
</feature>
<dbReference type="EMBL" id="JACRAF010000027">
    <property type="protein sequence ID" value="MBI4922086.1"/>
    <property type="molecule type" value="Genomic_DNA"/>
</dbReference>
<feature type="region of interest" description="Disordered" evidence="1">
    <location>
        <begin position="45"/>
        <end position="66"/>
    </location>
</feature>
<name>A0A933NYJ2_9HYPH</name>
<dbReference type="AlphaFoldDB" id="A0A933NYJ2"/>
<gene>
    <name evidence="2" type="ORF">HY834_10075</name>
</gene>
<evidence type="ECO:0000313" key="2">
    <source>
        <dbReference type="EMBL" id="MBI4922086.1"/>
    </source>
</evidence>
<sequence>MKMADTSLVQFSISKGDLAVSGAVPAAYFEASVQPAMDKLLQEIASRSSGQSAPEQSGAAAKTGASGPLDLSVKTICQRLSAKTGSDLLKAGAVSLALVQGQQQFTRKEILAEAQKAAGYWKASYSNDAGRYVTTLQSQVFLIEASSGQLSLSAKAESEMMELLTREA</sequence>
<evidence type="ECO:0000313" key="3">
    <source>
        <dbReference type="Proteomes" id="UP000782610"/>
    </source>
</evidence>
<proteinExistence type="predicted"/>
<evidence type="ECO:0000256" key="1">
    <source>
        <dbReference type="SAM" id="MobiDB-lite"/>
    </source>
</evidence>
<protein>
    <submittedName>
        <fullName evidence="2">Uncharacterized protein</fullName>
    </submittedName>
</protein>
<reference evidence="2" key="1">
    <citation type="submission" date="2020-07" db="EMBL/GenBank/DDBJ databases">
        <title>Huge and variable diversity of episymbiotic CPR bacteria and DPANN archaea in groundwater ecosystems.</title>
        <authorList>
            <person name="He C.Y."/>
            <person name="Keren R."/>
            <person name="Whittaker M."/>
            <person name="Farag I.F."/>
            <person name="Doudna J."/>
            <person name="Cate J.H.D."/>
            <person name="Banfield J.F."/>
        </authorList>
    </citation>
    <scope>NUCLEOTIDE SEQUENCE</scope>
    <source>
        <strain evidence="2">NC_groundwater_1586_Pr3_B-0.1um_66_15</strain>
    </source>
</reference>